<dbReference type="EMBL" id="RCIY01000002">
    <property type="protein sequence ID" value="TGG89715.1"/>
    <property type="molecule type" value="Genomic_DNA"/>
</dbReference>
<sequence length="329" mass="35182">MRIAVTGSIATDHLMTFPGRFTEQLLAGSLDRLSLSFLVDELEVRRGGVAANIAFGLGGLGLHPVLVGAVGGDWSDYQLWLKEHGVDTDSVHVSTTRHTARFVCTTDADHNQIGSFYPGAMSEAGRISLSRVAERTGGLDLVLVSPNDPEAMLRHTRECAALGIPSAADVSQQLAVLGRADTRALLDRPAYLFTNAYEAVLLQERTGWTEQQILGRVSTWVTTRGADGVHLEQAGVRPLDIAAAPLRRGVTPEPTGAGDAFRAGFLAGLAWDLGHEQAARLGSVLAATALETTGTQTYTLRRTPLLARLRAAYGDRAARQVAPRLTALR</sequence>
<dbReference type="CDD" id="cd01942">
    <property type="entry name" value="ribokinase_group_A"/>
    <property type="match status" value="1"/>
</dbReference>
<organism evidence="5 6">
    <name type="scientific">Streptomyces albus</name>
    <dbReference type="NCBI Taxonomy" id="1888"/>
    <lineage>
        <taxon>Bacteria</taxon>
        <taxon>Bacillati</taxon>
        <taxon>Actinomycetota</taxon>
        <taxon>Actinomycetes</taxon>
        <taxon>Kitasatosporales</taxon>
        <taxon>Streptomycetaceae</taxon>
        <taxon>Streptomyces</taxon>
    </lineage>
</organism>
<dbReference type="GeneID" id="75184387"/>
<dbReference type="Gene3D" id="3.40.1190.20">
    <property type="match status" value="1"/>
</dbReference>
<keyword evidence="3 5" id="KW-0418">Kinase</keyword>
<dbReference type="GO" id="GO:0016301">
    <property type="term" value="F:kinase activity"/>
    <property type="evidence" value="ECO:0007669"/>
    <property type="project" value="UniProtKB-KW"/>
</dbReference>
<evidence type="ECO:0000313" key="6">
    <source>
        <dbReference type="Proteomes" id="UP000298111"/>
    </source>
</evidence>
<dbReference type="Proteomes" id="UP000298111">
    <property type="component" value="Unassembled WGS sequence"/>
</dbReference>
<comment type="similarity">
    <text evidence="1">Belongs to the carbohydrate kinase PfkB family.</text>
</comment>
<dbReference type="PANTHER" id="PTHR43085">
    <property type="entry name" value="HEXOKINASE FAMILY MEMBER"/>
    <property type="match status" value="1"/>
</dbReference>
<dbReference type="Pfam" id="PF00294">
    <property type="entry name" value="PfkB"/>
    <property type="match status" value="1"/>
</dbReference>
<comment type="caution">
    <text evidence="5">The sequence shown here is derived from an EMBL/GenBank/DDBJ whole genome shotgun (WGS) entry which is preliminary data.</text>
</comment>
<evidence type="ECO:0000256" key="2">
    <source>
        <dbReference type="ARBA" id="ARBA00022679"/>
    </source>
</evidence>
<evidence type="ECO:0000256" key="1">
    <source>
        <dbReference type="ARBA" id="ARBA00010688"/>
    </source>
</evidence>
<evidence type="ECO:0000313" key="5">
    <source>
        <dbReference type="EMBL" id="TGG89715.1"/>
    </source>
</evidence>
<reference evidence="5 6" key="1">
    <citation type="submission" date="2018-10" db="EMBL/GenBank/DDBJ databases">
        <title>Isolation of pseudouridimycin from Streptomyces albus DSM 40763.</title>
        <authorList>
            <person name="Rosenqvist P."/>
            <person name="Metsae-Ketelae M."/>
            <person name="Virta P."/>
        </authorList>
    </citation>
    <scope>NUCLEOTIDE SEQUENCE [LARGE SCALE GENOMIC DNA]</scope>
    <source>
        <strain evidence="5 6">DSM 40763</strain>
    </source>
</reference>
<dbReference type="RefSeq" id="WP_016468273.1">
    <property type="nucleotide sequence ID" value="NZ_CP048875.1"/>
</dbReference>
<dbReference type="AlphaFoldDB" id="A0A6C1C0T4"/>
<keyword evidence="2" id="KW-0808">Transferase</keyword>
<evidence type="ECO:0000259" key="4">
    <source>
        <dbReference type="Pfam" id="PF00294"/>
    </source>
</evidence>
<evidence type="ECO:0000256" key="3">
    <source>
        <dbReference type="ARBA" id="ARBA00022777"/>
    </source>
</evidence>
<gene>
    <name evidence="5" type="ORF">D8771_02190</name>
</gene>
<dbReference type="InterPro" id="IPR029056">
    <property type="entry name" value="Ribokinase-like"/>
</dbReference>
<name>A0A6C1C0T4_9ACTN</name>
<dbReference type="PANTHER" id="PTHR43085:SF46">
    <property type="entry name" value="ADENOSINE KINASE"/>
    <property type="match status" value="1"/>
</dbReference>
<accession>A0A6C1C0T4</accession>
<dbReference type="InterPro" id="IPR011611">
    <property type="entry name" value="PfkB_dom"/>
</dbReference>
<dbReference type="SUPFAM" id="SSF53613">
    <property type="entry name" value="Ribokinase-like"/>
    <property type="match status" value="1"/>
</dbReference>
<protein>
    <submittedName>
        <fullName evidence="5">Carbohydrate kinase family protein</fullName>
    </submittedName>
</protein>
<proteinExistence type="inferred from homology"/>
<dbReference type="InterPro" id="IPR050306">
    <property type="entry name" value="PfkB_Carbo_kinase"/>
</dbReference>
<feature type="domain" description="Carbohydrate kinase PfkB" evidence="4">
    <location>
        <begin position="20"/>
        <end position="297"/>
    </location>
</feature>